<comment type="caution">
    <text evidence="1">The sequence shown here is derived from an EMBL/GenBank/DDBJ whole genome shotgun (WGS) entry which is preliminary data.</text>
</comment>
<keyword evidence="2" id="KW-1185">Reference proteome</keyword>
<dbReference type="OrthoDB" id="8300196at2759"/>
<dbReference type="AlphaFoldDB" id="A0A8J4YGW1"/>
<protein>
    <submittedName>
        <fullName evidence="1">Uncharacterized protein</fullName>
    </submittedName>
</protein>
<dbReference type="EMBL" id="JACEEZ010007543">
    <property type="protein sequence ID" value="KAG0723974.1"/>
    <property type="molecule type" value="Genomic_DNA"/>
</dbReference>
<proteinExistence type="predicted"/>
<organism evidence="1 2">
    <name type="scientific">Chionoecetes opilio</name>
    <name type="common">Atlantic snow crab</name>
    <name type="synonym">Cancer opilio</name>
    <dbReference type="NCBI Taxonomy" id="41210"/>
    <lineage>
        <taxon>Eukaryota</taxon>
        <taxon>Metazoa</taxon>
        <taxon>Ecdysozoa</taxon>
        <taxon>Arthropoda</taxon>
        <taxon>Crustacea</taxon>
        <taxon>Multicrustacea</taxon>
        <taxon>Malacostraca</taxon>
        <taxon>Eumalacostraca</taxon>
        <taxon>Eucarida</taxon>
        <taxon>Decapoda</taxon>
        <taxon>Pleocyemata</taxon>
        <taxon>Brachyura</taxon>
        <taxon>Eubrachyura</taxon>
        <taxon>Majoidea</taxon>
        <taxon>Majidae</taxon>
        <taxon>Chionoecetes</taxon>
    </lineage>
</organism>
<evidence type="ECO:0000313" key="2">
    <source>
        <dbReference type="Proteomes" id="UP000770661"/>
    </source>
</evidence>
<accession>A0A8J4YGW1</accession>
<reference evidence="1" key="1">
    <citation type="submission" date="2020-07" db="EMBL/GenBank/DDBJ databases">
        <title>The High-quality genome of the commercially important snow crab, Chionoecetes opilio.</title>
        <authorList>
            <person name="Jeong J.-H."/>
            <person name="Ryu S."/>
        </authorList>
    </citation>
    <scope>NUCLEOTIDE SEQUENCE</scope>
    <source>
        <strain evidence="1">MADBK_172401_WGS</strain>
        <tissue evidence="1">Digestive gland</tissue>
    </source>
</reference>
<name>A0A8J4YGW1_CHIOP</name>
<evidence type="ECO:0000313" key="1">
    <source>
        <dbReference type="EMBL" id="KAG0723974.1"/>
    </source>
</evidence>
<gene>
    <name evidence="1" type="ORF">GWK47_041584</name>
</gene>
<sequence length="135" mass="15312">MKKSLDSILAKGVKIESASVDPRRRASRDAPSTSRVYAKVCLFCEKSSKYMKAAKTREPLIQCVELRADEKIRKQQQGNSTRESLVFLAETLLLQRVTTTSRATNSSQKMIPQRPPGLVQVKIRKAREHATKRLR</sequence>
<dbReference type="Proteomes" id="UP000770661">
    <property type="component" value="Unassembled WGS sequence"/>
</dbReference>